<gene>
    <name evidence="1" type="ORF">EDD18DRAFT_1102710</name>
</gene>
<evidence type="ECO:0000313" key="2">
    <source>
        <dbReference type="Proteomes" id="UP001175228"/>
    </source>
</evidence>
<accession>A0AA39QBP0</accession>
<dbReference type="Proteomes" id="UP001175228">
    <property type="component" value="Unassembled WGS sequence"/>
</dbReference>
<evidence type="ECO:0000313" key="1">
    <source>
        <dbReference type="EMBL" id="KAK0499344.1"/>
    </source>
</evidence>
<dbReference type="AlphaFoldDB" id="A0AA39QBP0"/>
<comment type="caution">
    <text evidence="1">The sequence shown here is derived from an EMBL/GenBank/DDBJ whole genome shotgun (WGS) entry which is preliminary data.</text>
</comment>
<dbReference type="EMBL" id="JAUEPU010000009">
    <property type="protein sequence ID" value="KAK0499344.1"/>
    <property type="molecule type" value="Genomic_DNA"/>
</dbReference>
<keyword evidence="2" id="KW-1185">Reference proteome</keyword>
<proteinExistence type="predicted"/>
<sequence>MAIKATPNPLFSECNAKPMKTLANMMLERIAHTNDEFMVLIKCQPSFMAMVTMETLDGNNSQICDGITKIGELIDSIDKHEATILNVAGVRQELAEAHEYQDCMEEVPKWLEDILCCIMEGIDVLIQTHKLCGLLYQHVVHSVA</sequence>
<protein>
    <submittedName>
        <fullName evidence="1">Uncharacterized protein</fullName>
    </submittedName>
</protein>
<organism evidence="1 2">
    <name type="scientific">Armillaria luteobubalina</name>
    <dbReference type="NCBI Taxonomy" id="153913"/>
    <lineage>
        <taxon>Eukaryota</taxon>
        <taxon>Fungi</taxon>
        <taxon>Dikarya</taxon>
        <taxon>Basidiomycota</taxon>
        <taxon>Agaricomycotina</taxon>
        <taxon>Agaricomycetes</taxon>
        <taxon>Agaricomycetidae</taxon>
        <taxon>Agaricales</taxon>
        <taxon>Marasmiineae</taxon>
        <taxon>Physalacriaceae</taxon>
        <taxon>Armillaria</taxon>
    </lineage>
</organism>
<reference evidence="1" key="1">
    <citation type="submission" date="2023-06" db="EMBL/GenBank/DDBJ databases">
        <authorList>
            <consortium name="Lawrence Berkeley National Laboratory"/>
            <person name="Ahrendt S."/>
            <person name="Sahu N."/>
            <person name="Indic B."/>
            <person name="Wong-Bajracharya J."/>
            <person name="Merenyi Z."/>
            <person name="Ke H.-M."/>
            <person name="Monk M."/>
            <person name="Kocsube S."/>
            <person name="Drula E."/>
            <person name="Lipzen A."/>
            <person name="Balint B."/>
            <person name="Henrissat B."/>
            <person name="Andreopoulos B."/>
            <person name="Martin F.M."/>
            <person name="Harder C.B."/>
            <person name="Rigling D."/>
            <person name="Ford K.L."/>
            <person name="Foster G.D."/>
            <person name="Pangilinan J."/>
            <person name="Papanicolaou A."/>
            <person name="Barry K."/>
            <person name="LaButti K."/>
            <person name="Viragh M."/>
            <person name="Koriabine M."/>
            <person name="Yan M."/>
            <person name="Riley R."/>
            <person name="Champramary S."/>
            <person name="Plett K.L."/>
            <person name="Tsai I.J."/>
            <person name="Slot J."/>
            <person name="Sipos G."/>
            <person name="Plett J."/>
            <person name="Nagy L.G."/>
            <person name="Grigoriev I.V."/>
        </authorList>
    </citation>
    <scope>NUCLEOTIDE SEQUENCE</scope>
    <source>
        <strain evidence="1">HWK02</strain>
    </source>
</reference>
<name>A0AA39QBP0_9AGAR</name>